<protein>
    <submittedName>
        <fullName evidence="2">Uncharacterized protein LOC108044801</fullName>
    </submittedName>
</protein>
<gene>
    <name evidence="2" type="primary">LOC108044801</name>
</gene>
<dbReference type="InterPro" id="IPR010512">
    <property type="entry name" value="DUF1091"/>
</dbReference>
<dbReference type="OrthoDB" id="7852648at2759"/>
<evidence type="ECO:0000313" key="2">
    <source>
        <dbReference type="RefSeq" id="XP_016979433.1"/>
    </source>
</evidence>
<dbReference type="PANTHER" id="PTHR20898">
    <property type="entry name" value="DAEDALUS ON 3-RELATED-RELATED"/>
    <property type="match status" value="1"/>
</dbReference>
<keyword evidence="1" id="KW-0732">Signal</keyword>
<proteinExistence type="predicted"/>
<sequence>MAPYISIYVSLCLISMGINAQEKGHIPKAVCISQELKYDKKFLEYFGFASEQSEMLMINSTQLIKTIFMDNSIVNEDINRTVFNVKNFAICPFLNNRALYKLYSAFYDEFVGNSTVIKCPIKPGVYYLKNCIREVVVPSFHPSGNFRLIVHIRTEKEGSIVMKIIWRYRVMRTKN</sequence>
<dbReference type="AlphaFoldDB" id="A0A6P4EWH0"/>
<organism evidence="2">
    <name type="scientific">Drosophila rhopaloa</name>
    <name type="common">Fruit fly</name>
    <dbReference type="NCBI Taxonomy" id="1041015"/>
    <lineage>
        <taxon>Eukaryota</taxon>
        <taxon>Metazoa</taxon>
        <taxon>Ecdysozoa</taxon>
        <taxon>Arthropoda</taxon>
        <taxon>Hexapoda</taxon>
        <taxon>Insecta</taxon>
        <taxon>Pterygota</taxon>
        <taxon>Neoptera</taxon>
        <taxon>Endopterygota</taxon>
        <taxon>Diptera</taxon>
        <taxon>Brachycera</taxon>
        <taxon>Muscomorpha</taxon>
        <taxon>Ephydroidea</taxon>
        <taxon>Drosophilidae</taxon>
        <taxon>Drosophila</taxon>
        <taxon>Sophophora</taxon>
    </lineage>
</organism>
<reference evidence="2" key="1">
    <citation type="submission" date="2025-08" db="UniProtKB">
        <authorList>
            <consortium name="RefSeq"/>
        </authorList>
    </citation>
    <scope>IDENTIFICATION</scope>
</reference>
<dbReference type="RefSeq" id="XP_016979433.2">
    <property type="nucleotide sequence ID" value="XM_017123944.2"/>
</dbReference>
<dbReference type="GeneID" id="108044801"/>
<accession>A0A6P4EWH0</accession>
<dbReference type="RefSeq" id="XP_016979433.1">
    <property type="nucleotide sequence ID" value="XM_017123944.1"/>
</dbReference>
<feature type="chain" id="PRO_5027634748" evidence="1">
    <location>
        <begin position="21"/>
        <end position="175"/>
    </location>
</feature>
<feature type="signal peptide" evidence="1">
    <location>
        <begin position="1"/>
        <end position="20"/>
    </location>
</feature>
<name>A0A6P4EWH0_DRORH</name>
<evidence type="ECO:0000256" key="1">
    <source>
        <dbReference type="SAM" id="SignalP"/>
    </source>
</evidence>
<dbReference type="Pfam" id="PF06477">
    <property type="entry name" value="DUF1091"/>
    <property type="match status" value="1"/>
</dbReference>
<dbReference type="PANTHER" id="PTHR20898:SF1">
    <property type="entry name" value="MD-2-RELATED LIPID-RECOGNITION DOMAIN-CONTAINING PROTEIN"/>
    <property type="match status" value="1"/>
</dbReference>